<feature type="compositionally biased region" description="Polar residues" evidence="4">
    <location>
        <begin position="432"/>
        <end position="470"/>
    </location>
</feature>
<dbReference type="PANTHER" id="PTHR48032">
    <property type="entry name" value="RNA-BINDING PROTEIN MUSASHI HOMOLOG RBP6"/>
    <property type="match status" value="1"/>
</dbReference>
<dbReference type="PANTHER" id="PTHR48032:SF12">
    <property type="entry name" value="RRM DOMAIN-CONTAINING PROTEIN"/>
    <property type="match status" value="1"/>
</dbReference>
<evidence type="ECO:0000256" key="4">
    <source>
        <dbReference type="SAM" id="MobiDB-lite"/>
    </source>
</evidence>
<dbReference type="AlphaFoldDB" id="A0A438KN91"/>
<dbReference type="Gene3D" id="3.30.70.330">
    <property type="match status" value="2"/>
</dbReference>
<evidence type="ECO:0000256" key="3">
    <source>
        <dbReference type="PROSITE-ProRule" id="PRU00176"/>
    </source>
</evidence>
<reference evidence="6 7" key="1">
    <citation type="journal article" date="2018" name="PLoS Genet.">
        <title>Population sequencing reveals clonal diversity and ancestral inbreeding in the grapevine cultivar Chardonnay.</title>
        <authorList>
            <person name="Roach M.J."/>
            <person name="Johnson D.L."/>
            <person name="Bohlmann J."/>
            <person name="van Vuuren H.J."/>
            <person name="Jones S.J."/>
            <person name="Pretorius I.S."/>
            <person name="Schmidt S.A."/>
            <person name="Borneman A.R."/>
        </authorList>
    </citation>
    <scope>NUCLEOTIDE SEQUENCE [LARGE SCALE GENOMIC DNA]</scope>
    <source>
        <strain evidence="7">cv. Chardonnay</strain>
        <tissue evidence="6">Leaf</tissue>
    </source>
</reference>
<evidence type="ECO:0000256" key="1">
    <source>
        <dbReference type="ARBA" id="ARBA00022737"/>
    </source>
</evidence>
<accession>A0A438KN91</accession>
<feature type="domain" description="RRM" evidence="5">
    <location>
        <begin position="5"/>
        <end position="83"/>
    </location>
</feature>
<dbReference type="CDD" id="cd12330">
    <property type="entry name" value="RRM2_Hrp1p"/>
    <property type="match status" value="1"/>
</dbReference>
<dbReference type="InterPro" id="IPR012677">
    <property type="entry name" value="Nucleotide-bd_a/b_plait_sf"/>
</dbReference>
<dbReference type="FunFam" id="3.30.70.330:FF:000866">
    <property type="entry name" value="RNA-binding protein 1"/>
    <property type="match status" value="1"/>
</dbReference>
<protein>
    <submittedName>
        <fullName evidence="6">RNA-binding protein 1</fullName>
    </submittedName>
</protein>
<feature type="compositionally biased region" description="Polar residues" evidence="4">
    <location>
        <begin position="322"/>
        <end position="336"/>
    </location>
</feature>
<sequence length="485" mass="51946">MAEQVKLFVGGVSGAITEGLLRDYFSKYGTVVETYIRRDSGRTPRGGFGFVTFADAASLSRALQDQQQHFIQGQRVEVKRAMNKGQRNLDGSGNNNFTSKKIFVGGLSSNLTEEEFKNYFERFGRITDVVVMHDSATRRPRGFGFITFESEESVEHVMQNNFYELNGKRVEVKRAVPKEANNNNKNGYNMRMGGGRGSSFPLHGQNLPYAPAPGYEIFPGYFPYSGYGCIENYCYAATSMYPGGYCMGENAGIDYGRTPFQHPWNGPGSLGSAIMYPPYSSGRNMVAGSSNGLVGPRTSSRSQAEATPTPSQNDSSLEDANGNFNPPSLVLNNSVGESWDDGAVSSPLKEDGSNMVCNGEAPNSAGENSGPHSLKDDGAVSSPLKEDGSEFSSHLKVDCAASPSDSKDDGTVSPSDSFDGAASPDIKGDGVASSSDSYDNGSTCSLNTSTDNLECNGAASNSSYDIQNQNDIDEQLKPSPDCDSS</sequence>
<gene>
    <name evidence="6" type="primary">RBP1_0</name>
    <name evidence="6" type="ORF">CK203_012683</name>
</gene>
<keyword evidence="1" id="KW-0677">Repeat</keyword>
<dbReference type="Pfam" id="PF00076">
    <property type="entry name" value="RRM_1"/>
    <property type="match status" value="2"/>
</dbReference>
<name>A0A438KN91_VITVI</name>
<feature type="domain" description="RRM" evidence="5">
    <location>
        <begin position="100"/>
        <end position="177"/>
    </location>
</feature>
<dbReference type="EMBL" id="QGNW01000003">
    <property type="protein sequence ID" value="RVX22671.1"/>
    <property type="molecule type" value="Genomic_DNA"/>
</dbReference>
<feature type="compositionally biased region" description="Basic and acidic residues" evidence="4">
    <location>
        <begin position="373"/>
        <end position="397"/>
    </location>
</feature>
<evidence type="ECO:0000259" key="5">
    <source>
        <dbReference type="PROSITE" id="PS50102"/>
    </source>
</evidence>
<dbReference type="SMART" id="SM00360">
    <property type="entry name" value="RRM"/>
    <property type="match status" value="2"/>
</dbReference>
<dbReference type="Proteomes" id="UP000288805">
    <property type="component" value="Unassembled WGS sequence"/>
</dbReference>
<comment type="caution">
    <text evidence="6">The sequence shown here is derived from an EMBL/GenBank/DDBJ whole genome shotgun (WGS) entry which is preliminary data.</text>
</comment>
<dbReference type="InterPro" id="IPR035979">
    <property type="entry name" value="RBD_domain_sf"/>
</dbReference>
<proteinExistence type="predicted"/>
<evidence type="ECO:0000256" key="2">
    <source>
        <dbReference type="ARBA" id="ARBA00022884"/>
    </source>
</evidence>
<dbReference type="GO" id="GO:0003723">
    <property type="term" value="F:RNA binding"/>
    <property type="evidence" value="ECO:0007669"/>
    <property type="project" value="UniProtKB-UniRule"/>
</dbReference>
<dbReference type="SUPFAM" id="SSF54928">
    <property type="entry name" value="RNA-binding domain, RBD"/>
    <property type="match status" value="2"/>
</dbReference>
<organism evidence="6 7">
    <name type="scientific">Vitis vinifera</name>
    <name type="common">Grape</name>
    <dbReference type="NCBI Taxonomy" id="29760"/>
    <lineage>
        <taxon>Eukaryota</taxon>
        <taxon>Viridiplantae</taxon>
        <taxon>Streptophyta</taxon>
        <taxon>Embryophyta</taxon>
        <taxon>Tracheophyta</taxon>
        <taxon>Spermatophyta</taxon>
        <taxon>Magnoliopsida</taxon>
        <taxon>eudicotyledons</taxon>
        <taxon>Gunneridae</taxon>
        <taxon>Pentapetalae</taxon>
        <taxon>rosids</taxon>
        <taxon>Vitales</taxon>
        <taxon>Vitaceae</taxon>
        <taxon>Viteae</taxon>
        <taxon>Vitis</taxon>
    </lineage>
</organism>
<dbReference type="InterPro" id="IPR000504">
    <property type="entry name" value="RRM_dom"/>
</dbReference>
<feature type="region of interest" description="Disordered" evidence="4">
    <location>
        <begin position="287"/>
        <end position="485"/>
    </location>
</feature>
<dbReference type="PROSITE" id="PS50102">
    <property type="entry name" value="RRM"/>
    <property type="match status" value="2"/>
</dbReference>
<keyword evidence="2 3" id="KW-0694">RNA-binding</keyword>
<evidence type="ECO:0000313" key="6">
    <source>
        <dbReference type="EMBL" id="RVX22671.1"/>
    </source>
</evidence>
<evidence type="ECO:0000313" key="7">
    <source>
        <dbReference type="Proteomes" id="UP000288805"/>
    </source>
</evidence>
<feature type="compositionally biased region" description="Polar residues" evidence="4">
    <location>
        <begin position="287"/>
        <end position="315"/>
    </location>
</feature>